<dbReference type="EMBL" id="FOMW01000004">
    <property type="protein sequence ID" value="SFE01727.1"/>
    <property type="molecule type" value="Genomic_DNA"/>
</dbReference>
<feature type="domain" description="ATPase BadF/BadG/BcrA/BcrD type" evidence="1">
    <location>
        <begin position="12"/>
        <end position="254"/>
    </location>
</feature>
<dbReference type="InterPro" id="IPR002731">
    <property type="entry name" value="ATPase_BadF"/>
</dbReference>
<evidence type="ECO:0000259" key="1">
    <source>
        <dbReference type="Pfam" id="PF01869"/>
    </source>
</evidence>
<dbReference type="AlphaFoldDB" id="A0A1I1X2Y0"/>
<dbReference type="InterPro" id="IPR043129">
    <property type="entry name" value="ATPase_NBD"/>
</dbReference>
<dbReference type="SUPFAM" id="SSF53067">
    <property type="entry name" value="Actin-like ATPase domain"/>
    <property type="match status" value="2"/>
</dbReference>
<keyword evidence="2" id="KW-0808">Transferase</keyword>
<evidence type="ECO:0000313" key="2">
    <source>
        <dbReference type="EMBL" id="SFE01727.1"/>
    </source>
</evidence>
<name>A0A1I1X2Y0_9RHOB</name>
<dbReference type="InterPro" id="IPR052519">
    <property type="entry name" value="Euk-type_GlcNAc_Kinase"/>
</dbReference>
<dbReference type="PANTHER" id="PTHR43190:SF3">
    <property type="entry name" value="N-ACETYL-D-GLUCOSAMINE KINASE"/>
    <property type="match status" value="1"/>
</dbReference>
<organism evidence="2 3">
    <name type="scientific">Sulfitobacter brevis</name>
    <dbReference type="NCBI Taxonomy" id="74348"/>
    <lineage>
        <taxon>Bacteria</taxon>
        <taxon>Pseudomonadati</taxon>
        <taxon>Pseudomonadota</taxon>
        <taxon>Alphaproteobacteria</taxon>
        <taxon>Rhodobacterales</taxon>
        <taxon>Roseobacteraceae</taxon>
        <taxon>Sulfitobacter</taxon>
    </lineage>
</organism>
<gene>
    <name evidence="2" type="ORF">SAMN04488523_104229</name>
</gene>
<evidence type="ECO:0000313" key="3">
    <source>
        <dbReference type="Proteomes" id="UP000198977"/>
    </source>
</evidence>
<dbReference type="PANTHER" id="PTHR43190">
    <property type="entry name" value="N-ACETYL-D-GLUCOSAMINE KINASE"/>
    <property type="match status" value="1"/>
</dbReference>
<dbReference type="Pfam" id="PF01869">
    <property type="entry name" value="BcrAD_BadFG"/>
    <property type="match status" value="1"/>
</dbReference>
<dbReference type="RefSeq" id="WP_093923149.1">
    <property type="nucleotide sequence ID" value="NZ_FOMW01000004.1"/>
</dbReference>
<protein>
    <submittedName>
        <fullName evidence="2">Glucosamine kinase</fullName>
    </submittedName>
</protein>
<dbReference type="STRING" id="74348.SAMN04488523_104229"/>
<dbReference type="GO" id="GO:0016301">
    <property type="term" value="F:kinase activity"/>
    <property type="evidence" value="ECO:0007669"/>
    <property type="project" value="UniProtKB-KW"/>
</dbReference>
<reference evidence="2 3" key="1">
    <citation type="submission" date="2016-10" db="EMBL/GenBank/DDBJ databases">
        <authorList>
            <person name="de Groot N.N."/>
        </authorList>
    </citation>
    <scope>NUCLEOTIDE SEQUENCE [LARGE SCALE GENOMIC DNA]</scope>
    <source>
        <strain evidence="2 3">DSM 11443</strain>
    </source>
</reference>
<accession>A0A1I1X2Y0</accession>
<dbReference type="Proteomes" id="UP000198977">
    <property type="component" value="Unassembled WGS sequence"/>
</dbReference>
<dbReference type="Gene3D" id="3.30.420.40">
    <property type="match status" value="2"/>
</dbReference>
<sequence length="295" mass="29920">MTKIDSRLLIAVDGGGTGCRVGVGYADRGMLAQARGGPANVATDFTGATNNIMATVGEALRRAGLPDKLPDTAVAHLGLAGVNSTEDMAKVEAALPITHCTVTGDRATAVAGALGPQNGYLIALGTGTIVARQRAGDVKTVGGWGFALSDEASGAWLGRALLSRIVLAEDGLAAHTPLSRDTLARFGGRDAIVEFSATARPYQYATHAPDIMAAATQGDASAQEIVAAGAAYIERALAALEFKTRDVLCLSGGLGPHYAPFLPAALSENLQPPQGTALEGAFALALKAAAAMDPS</sequence>
<dbReference type="CDD" id="cd24082">
    <property type="entry name" value="ASKHA_NBD_GspK-like"/>
    <property type="match status" value="1"/>
</dbReference>
<proteinExistence type="predicted"/>
<keyword evidence="2" id="KW-0418">Kinase</keyword>
<dbReference type="OrthoDB" id="63487at2"/>
<keyword evidence="3" id="KW-1185">Reference proteome</keyword>